<name>A0A1Y2I8I8_TRAC3</name>
<dbReference type="OrthoDB" id="3184377at2759"/>
<organism evidence="3 4">
    <name type="scientific">Trametes coccinea (strain BRFM310)</name>
    <name type="common">Pycnoporus coccineus</name>
    <dbReference type="NCBI Taxonomy" id="1353009"/>
    <lineage>
        <taxon>Eukaryota</taxon>
        <taxon>Fungi</taxon>
        <taxon>Dikarya</taxon>
        <taxon>Basidiomycota</taxon>
        <taxon>Agaricomycotina</taxon>
        <taxon>Agaricomycetes</taxon>
        <taxon>Polyporales</taxon>
        <taxon>Polyporaceae</taxon>
        <taxon>Trametes</taxon>
    </lineage>
</organism>
<feature type="compositionally biased region" description="Basic and acidic residues" evidence="1">
    <location>
        <begin position="129"/>
        <end position="140"/>
    </location>
</feature>
<gene>
    <name evidence="3" type="ORF">PYCCODRAFT_1377155</name>
</gene>
<feature type="transmembrane region" description="Helical" evidence="2">
    <location>
        <begin position="34"/>
        <end position="57"/>
    </location>
</feature>
<keyword evidence="2" id="KW-0472">Membrane</keyword>
<protein>
    <submittedName>
        <fullName evidence="3">Uncharacterized protein</fullName>
    </submittedName>
</protein>
<keyword evidence="4" id="KW-1185">Reference proteome</keyword>
<feature type="region of interest" description="Disordered" evidence="1">
    <location>
        <begin position="123"/>
        <end position="189"/>
    </location>
</feature>
<dbReference type="AlphaFoldDB" id="A0A1Y2I8I8"/>
<evidence type="ECO:0000313" key="3">
    <source>
        <dbReference type="EMBL" id="OSC97437.1"/>
    </source>
</evidence>
<dbReference type="EMBL" id="KZ084151">
    <property type="protein sequence ID" value="OSC97437.1"/>
    <property type="molecule type" value="Genomic_DNA"/>
</dbReference>
<dbReference type="Proteomes" id="UP000193067">
    <property type="component" value="Unassembled WGS sequence"/>
</dbReference>
<evidence type="ECO:0000313" key="4">
    <source>
        <dbReference type="Proteomes" id="UP000193067"/>
    </source>
</evidence>
<feature type="compositionally biased region" description="Polar residues" evidence="1">
    <location>
        <begin position="146"/>
        <end position="166"/>
    </location>
</feature>
<proteinExistence type="predicted"/>
<evidence type="ECO:0000256" key="1">
    <source>
        <dbReference type="SAM" id="MobiDB-lite"/>
    </source>
</evidence>
<accession>A0A1Y2I8I8</accession>
<reference evidence="3 4" key="1">
    <citation type="journal article" date="2015" name="Biotechnol. Biofuels">
        <title>Enhanced degradation of softwood versus hardwood by the white-rot fungus Pycnoporus coccineus.</title>
        <authorList>
            <person name="Couturier M."/>
            <person name="Navarro D."/>
            <person name="Chevret D."/>
            <person name="Henrissat B."/>
            <person name="Piumi F."/>
            <person name="Ruiz-Duenas F.J."/>
            <person name="Martinez A.T."/>
            <person name="Grigoriev I.V."/>
            <person name="Riley R."/>
            <person name="Lipzen A."/>
            <person name="Berrin J.G."/>
            <person name="Master E.R."/>
            <person name="Rosso M.N."/>
        </authorList>
    </citation>
    <scope>NUCLEOTIDE SEQUENCE [LARGE SCALE GENOMIC DNA]</scope>
    <source>
        <strain evidence="3 4">BRFM310</strain>
    </source>
</reference>
<keyword evidence="2" id="KW-0812">Transmembrane</keyword>
<evidence type="ECO:0000256" key="2">
    <source>
        <dbReference type="SAM" id="Phobius"/>
    </source>
</evidence>
<feature type="compositionally biased region" description="Basic and acidic residues" evidence="1">
    <location>
        <begin position="169"/>
        <end position="181"/>
    </location>
</feature>
<keyword evidence="2" id="KW-1133">Transmembrane helix</keyword>
<sequence>MTVIIPSATVAVDAMTPQESREAALHGHRALTPILSGAISGGIVGVAWIIGIIVWLYKRHRRARRAKAAGYRSYREFLDPPKKQEAFIIPPDPAVIQGQVKPGQKVVIEDVQAAHVKHAKTMPAAAGDEDGHRHGQKEDVPPGMPHSSSAPCTVSGTEDGSQSPSGGSMHERPSNHAESHHIATHTPLS</sequence>